<evidence type="ECO:0000256" key="4">
    <source>
        <dbReference type="ARBA" id="ARBA00022692"/>
    </source>
</evidence>
<dbReference type="OrthoDB" id="409586at2759"/>
<dbReference type="Gene3D" id="3.30.2300.10">
    <property type="entry name" value="THUMP superfamily"/>
    <property type="match status" value="1"/>
</dbReference>
<accession>A0A517L776</accession>
<dbReference type="PROSITE" id="PS51165">
    <property type="entry name" value="THUMP"/>
    <property type="match status" value="1"/>
</dbReference>
<dbReference type="InterPro" id="IPR040183">
    <property type="entry name" value="THUMPD1-like"/>
</dbReference>
<keyword evidence="8" id="KW-0496">Mitochondrion</keyword>
<dbReference type="GO" id="GO:0005743">
    <property type="term" value="C:mitochondrial inner membrane"/>
    <property type="evidence" value="ECO:0007669"/>
    <property type="project" value="UniProtKB-SubCell"/>
</dbReference>
<evidence type="ECO:0000313" key="15">
    <source>
        <dbReference type="Proteomes" id="UP000316270"/>
    </source>
</evidence>
<dbReference type="InterPro" id="IPR004114">
    <property type="entry name" value="THUMP_dom"/>
</dbReference>
<protein>
    <recommendedName>
        <fullName evidence="13">THUMP domain-containing protein</fullName>
    </recommendedName>
</protein>
<evidence type="ECO:0000256" key="2">
    <source>
        <dbReference type="ARBA" id="ARBA00006375"/>
    </source>
</evidence>
<feature type="domain" description="THUMP" evidence="13">
    <location>
        <begin position="433"/>
        <end position="539"/>
    </location>
</feature>
<dbReference type="SUPFAM" id="SSF103506">
    <property type="entry name" value="Mitochondrial carrier"/>
    <property type="match status" value="1"/>
</dbReference>
<evidence type="ECO:0000256" key="3">
    <source>
        <dbReference type="ARBA" id="ARBA00022448"/>
    </source>
</evidence>
<evidence type="ECO:0000313" key="14">
    <source>
        <dbReference type="EMBL" id="QDS71482.1"/>
    </source>
</evidence>
<evidence type="ECO:0000256" key="5">
    <source>
        <dbReference type="ARBA" id="ARBA00022737"/>
    </source>
</evidence>
<evidence type="ECO:0000256" key="1">
    <source>
        <dbReference type="ARBA" id="ARBA00004448"/>
    </source>
</evidence>
<keyword evidence="5" id="KW-0677">Repeat</keyword>
<keyword evidence="3 12" id="KW-0813">Transport</keyword>
<dbReference type="SUPFAM" id="SSF143437">
    <property type="entry name" value="THUMP domain-like"/>
    <property type="match status" value="1"/>
</dbReference>
<dbReference type="InterPro" id="IPR023395">
    <property type="entry name" value="MCP_dom_sf"/>
</dbReference>
<dbReference type="Pfam" id="PF00153">
    <property type="entry name" value="Mito_carr"/>
    <property type="match status" value="3"/>
</dbReference>
<dbReference type="PRINTS" id="PR00926">
    <property type="entry name" value="MITOCARRIER"/>
</dbReference>
<reference evidence="14 15" key="1">
    <citation type="submission" date="2019-07" db="EMBL/GenBank/DDBJ databases">
        <title>Finished genome of Venturia effusa.</title>
        <authorList>
            <person name="Young C.A."/>
            <person name="Cox M.P."/>
            <person name="Ganley A.R.D."/>
            <person name="David W.J."/>
        </authorList>
    </citation>
    <scope>NUCLEOTIDE SEQUENCE [LARGE SCALE GENOMIC DNA]</scope>
    <source>
        <strain evidence="15">albino</strain>
    </source>
</reference>
<evidence type="ECO:0000256" key="10">
    <source>
        <dbReference type="PROSITE-ProRule" id="PRU00282"/>
    </source>
</evidence>
<dbReference type="GO" id="GO:0000064">
    <property type="term" value="F:L-ornithine transmembrane transporter activity"/>
    <property type="evidence" value="ECO:0007669"/>
    <property type="project" value="TreeGrafter"/>
</dbReference>
<name>A0A517L776_9PEZI</name>
<comment type="subcellular location">
    <subcellularLocation>
        <location evidence="1">Mitochondrion inner membrane</location>
        <topology evidence="1">Multi-pass membrane protein</topology>
    </subcellularLocation>
</comment>
<keyword evidence="11" id="KW-0694">RNA-binding</keyword>
<dbReference type="PANTHER" id="PTHR45624:SF12">
    <property type="entry name" value="MITOCHONDRIAL ORNITHINE TRANSPORTER 1"/>
    <property type="match status" value="1"/>
</dbReference>
<evidence type="ECO:0000259" key="13">
    <source>
        <dbReference type="PROSITE" id="PS51165"/>
    </source>
</evidence>
<comment type="similarity">
    <text evidence="2 12">Belongs to the mitochondrial carrier (TC 2.A.29) family.</text>
</comment>
<evidence type="ECO:0000256" key="8">
    <source>
        <dbReference type="ARBA" id="ARBA00023128"/>
    </source>
</evidence>
<feature type="repeat" description="Solcar" evidence="10">
    <location>
        <begin position="213"/>
        <end position="301"/>
    </location>
</feature>
<dbReference type="GO" id="GO:1990575">
    <property type="term" value="P:mitochondrial L-ornithine transmembrane transport"/>
    <property type="evidence" value="ECO:0007669"/>
    <property type="project" value="TreeGrafter"/>
</dbReference>
<evidence type="ECO:0000256" key="6">
    <source>
        <dbReference type="ARBA" id="ARBA00022792"/>
    </source>
</evidence>
<dbReference type="PANTHER" id="PTHR45624">
    <property type="entry name" value="MITOCHONDRIAL BASIC AMINO ACIDS TRANSPORTER-RELATED"/>
    <property type="match status" value="1"/>
</dbReference>
<keyword evidence="6" id="KW-0999">Mitochondrion inner membrane</keyword>
<dbReference type="Pfam" id="PF02926">
    <property type="entry name" value="THUMP"/>
    <property type="match status" value="1"/>
</dbReference>
<keyword evidence="15" id="KW-1185">Reference proteome</keyword>
<dbReference type="EMBL" id="CP042190">
    <property type="protein sequence ID" value="QDS71482.1"/>
    <property type="molecule type" value="Genomic_DNA"/>
</dbReference>
<proteinExistence type="inferred from homology"/>
<dbReference type="Gene3D" id="1.50.40.10">
    <property type="entry name" value="Mitochondrial carrier domain"/>
    <property type="match status" value="2"/>
</dbReference>
<evidence type="ECO:0000256" key="9">
    <source>
        <dbReference type="ARBA" id="ARBA00023136"/>
    </source>
</evidence>
<dbReference type="InterPro" id="IPR050567">
    <property type="entry name" value="Mitochondrial_Carrier"/>
</dbReference>
<gene>
    <name evidence="14" type="ORF">FKW77_004375</name>
</gene>
<evidence type="ECO:0000256" key="7">
    <source>
        <dbReference type="ARBA" id="ARBA00022989"/>
    </source>
</evidence>
<evidence type="ECO:0000256" key="11">
    <source>
        <dbReference type="PROSITE-ProRule" id="PRU00529"/>
    </source>
</evidence>
<dbReference type="AlphaFoldDB" id="A0A517L776"/>
<dbReference type="Proteomes" id="UP000316270">
    <property type="component" value="Chromosome 6"/>
</dbReference>
<dbReference type="GO" id="GO:0003723">
    <property type="term" value="F:RNA binding"/>
    <property type="evidence" value="ECO:0007669"/>
    <property type="project" value="UniProtKB-UniRule"/>
</dbReference>
<dbReference type="InterPro" id="IPR018108">
    <property type="entry name" value="MCP_transmembrane"/>
</dbReference>
<dbReference type="GO" id="GO:0006400">
    <property type="term" value="P:tRNA modification"/>
    <property type="evidence" value="ECO:0007669"/>
    <property type="project" value="InterPro"/>
</dbReference>
<keyword evidence="4 10" id="KW-0812">Transmembrane</keyword>
<dbReference type="FunFam" id="3.30.2300.10:FF:000001">
    <property type="entry name" value="THUMP domain-containing protein 1"/>
    <property type="match status" value="1"/>
</dbReference>
<dbReference type="SMART" id="SM00981">
    <property type="entry name" value="THUMP"/>
    <property type="match status" value="1"/>
</dbReference>
<dbReference type="CDD" id="cd11717">
    <property type="entry name" value="THUMP_THUMPD1_like"/>
    <property type="match status" value="1"/>
</dbReference>
<sequence length="566" mass="61878">MAAAEEVNRQGVPTFVKDLFSGACGGVAQVLIGQPFDIVKVRLQTTTQYKNALDCATQIYRNEGALAFYKGTLTPLIGIGACVSVQFGGFQFARRTLEQRNLSKNPNGPATLSYGQYYLAGAFAGISNTVLSTPIEHVRIRLQTQPHGAARLYNGPLDCVRKLSTDAGVGRGLYRGTAVTLLREAQGYGVWFLSYEFLMNADAKRNNIERKEISTPKVALYGGLAGEMLWLGSYPLDVVKSKMQTDGFGSKARYSSMRDCFAKTYKAEGLFGFWRGIGPALLRALPVSAGTFAVFKTTHAAIMPPEKRKADDDGSQFSSDKKIKVTYSRDIESGDIGIWASCNKGKEGKCVAELKDLFQEVRSYAERLYASGNIVSDVAKGAPEDDVGAEIEKELQGLKKPQTEPLFLSIKLDTPCRQAPIEPVGFVHAICKDAATSAHRKQSRSVKRLTPITLVGKATESGLEEVAQQVLRPHFHDGTKGKKFAIRPNIRNHSTLTRDVVIKRVASTVGADHQVDLKAYDLLILVEIYKNICGVSVVGSDYEQLKRYNLSEIFDPTPVPATPATK</sequence>
<keyword evidence="9 10" id="KW-0472">Membrane</keyword>
<organism evidence="14 15">
    <name type="scientific">Venturia effusa</name>
    <dbReference type="NCBI Taxonomy" id="50376"/>
    <lineage>
        <taxon>Eukaryota</taxon>
        <taxon>Fungi</taxon>
        <taxon>Dikarya</taxon>
        <taxon>Ascomycota</taxon>
        <taxon>Pezizomycotina</taxon>
        <taxon>Dothideomycetes</taxon>
        <taxon>Pleosporomycetidae</taxon>
        <taxon>Venturiales</taxon>
        <taxon>Venturiaceae</taxon>
        <taxon>Venturia</taxon>
    </lineage>
</organism>
<dbReference type="InterPro" id="IPR002067">
    <property type="entry name" value="MCP"/>
</dbReference>
<feature type="repeat" description="Solcar" evidence="10">
    <location>
        <begin position="112"/>
        <end position="201"/>
    </location>
</feature>
<keyword evidence="7" id="KW-1133">Transmembrane helix</keyword>
<dbReference type="PROSITE" id="PS50920">
    <property type="entry name" value="SOLCAR"/>
    <property type="match status" value="3"/>
</dbReference>
<evidence type="ECO:0000256" key="12">
    <source>
        <dbReference type="RuleBase" id="RU000488"/>
    </source>
</evidence>
<feature type="repeat" description="Solcar" evidence="10">
    <location>
        <begin position="13"/>
        <end position="96"/>
    </location>
</feature>
<dbReference type="STRING" id="50376.A0A517L776"/>